<sequence length="130" mass="13923">MTDDTHKALKTAAPLAPSCRIARRLALGPGVALVNENESNEVIARFGSSYDDALADQLTLRTIARIQAQGVGDVRAAVWQGRAVMRLSVIAWATTGHDADCAADAILSTWNQVHGDYLCQEREAMALAFG</sequence>
<dbReference type="EMBL" id="CYGY02000067">
    <property type="protein sequence ID" value="SIT49105.1"/>
    <property type="molecule type" value="Genomic_DNA"/>
</dbReference>
<dbReference type="AlphaFoldDB" id="A0A1N7SP29"/>
<dbReference type="InterPro" id="IPR015422">
    <property type="entry name" value="PyrdxlP-dep_Trfase_small"/>
</dbReference>
<comment type="caution">
    <text evidence="1">The sequence shown here is derived from an EMBL/GenBank/DDBJ whole genome shotgun (WGS) entry which is preliminary data.</text>
</comment>
<dbReference type="InterPro" id="IPR015424">
    <property type="entry name" value="PyrdxlP-dep_Trfase"/>
</dbReference>
<organism evidence="1 2">
    <name type="scientific">Paraburkholderia piptadeniae</name>
    <dbReference type="NCBI Taxonomy" id="1701573"/>
    <lineage>
        <taxon>Bacteria</taxon>
        <taxon>Pseudomonadati</taxon>
        <taxon>Pseudomonadota</taxon>
        <taxon>Betaproteobacteria</taxon>
        <taxon>Burkholderiales</taxon>
        <taxon>Burkholderiaceae</taxon>
        <taxon>Paraburkholderia</taxon>
    </lineage>
</organism>
<gene>
    <name evidence="1" type="ORF">BN2476_670116</name>
</gene>
<dbReference type="Proteomes" id="UP000195569">
    <property type="component" value="Unassembled WGS sequence"/>
</dbReference>
<dbReference type="SUPFAM" id="SSF53383">
    <property type="entry name" value="PLP-dependent transferases"/>
    <property type="match status" value="1"/>
</dbReference>
<evidence type="ECO:0000313" key="1">
    <source>
        <dbReference type="EMBL" id="SIT49105.1"/>
    </source>
</evidence>
<name>A0A1N7SP29_9BURK</name>
<evidence type="ECO:0000313" key="2">
    <source>
        <dbReference type="Proteomes" id="UP000195569"/>
    </source>
</evidence>
<accession>A0A1N7SP29</accession>
<dbReference type="Gene3D" id="3.90.1150.10">
    <property type="entry name" value="Aspartate Aminotransferase, domain 1"/>
    <property type="match status" value="1"/>
</dbReference>
<keyword evidence="2" id="KW-1185">Reference proteome</keyword>
<protein>
    <submittedName>
        <fullName evidence="1">Pyridoxal-dependent decarboxylase</fullName>
    </submittedName>
</protein>
<dbReference type="RefSeq" id="WP_235851057.1">
    <property type="nucleotide sequence ID" value="NZ_CYGY02000067.1"/>
</dbReference>
<proteinExistence type="predicted"/>
<reference evidence="1" key="1">
    <citation type="submission" date="2016-12" db="EMBL/GenBank/DDBJ databases">
        <authorList>
            <person name="Moulin L."/>
        </authorList>
    </citation>
    <scope>NUCLEOTIDE SEQUENCE [LARGE SCALE GENOMIC DNA]</scope>
    <source>
        <strain evidence="1">STM 7183</strain>
    </source>
</reference>